<evidence type="ECO:0000256" key="7">
    <source>
        <dbReference type="ARBA" id="ARBA00022806"/>
    </source>
</evidence>
<dbReference type="GO" id="GO:0016787">
    <property type="term" value="F:hydrolase activity"/>
    <property type="evidence" value="ECO:0007669"/>
    <property type="project" value="UniProtKB-KW"/>
</dbReference>
<dbReference type="InterPro" id="IPR038718">
    <property type="entry name" value="SNF2-like_sf"/>
</dbReference>
<dbReference type="Gene3D" id="3.30.40.10">
    <property type="entry name" value="Zinc/RING finger domain, C3HC4 (zinc finger)"/>
    <property type="match status" value="1"/>
</dbReference>
<dbReference type="Pfam" id="PF13920">
    <property type="entry name" value="zf-C3HC4_3"/>
    <property type="match status" value="1"/>
</dbReference>
<dbReference type="PROSITE" id="PS50089">
    <property type="entry name" value="ZF_RING_2"/>
    <property type="match status" value="1"/>
</dbReference>
<dbReference type="SUPFAM" id="SSF55666">
    <property type="entry name" value="Ribonuclease PH domain 2-like"/>
    <property type="match status" value="1"/>
</dbReference>
<keyword evidence="6" id="KW-0378">Hydrolase</keyword>
<keyword evidence="7" id="KW-0347">Helicase</keyword>
<feature type="domain" description="RING-type" evidence="13">
    <location>
        <begin position="650"/>
        <end position="688"/>
    </location>
</feature>
<evidence type="ECO:0000256" key="9">
    <source>
        <dbReference type="ARBA" id="ARBA00022840"/>
    </source>
</evidence>
<dbReference type="SUPFAM" id="SSF54211">
    <property type="entry name" value="Ribosomal protein S5 domain 2-like"/>
    <property type="match status" value="1"/>
</dbReference>
<evidence type="ECO:0000256" key="6">
    <source>
        <dbReference type="ARBA" id="ARBA00022801"/>
    </source>
</evidence>
<dbReference type="SMART" id="SM00184">
    <property type="entry name" value="RING"/>
    <property type="match status" value="1"/>
</dbReference>
<dbReference type="InterPro" id="IPR050628">
    <property type="entry name" value="SNF2_RAD54_helicase_TF"/>
</dbReference>
<gene>
    <name evidence="15" type="ORF">HK100_007176</name>
</gene>
<keyword evidence="2" id="KW-0479">Metal-binding</keyword>
<dbReference type="SUPFAM" id="SSF52540">
    <property type="entry name" value="P-loop containing nucleoside triphosphate hydrolases"/>
    <property type="match status" value="2"/>
</dbReference>
<dbReference type="InterPro" id="IPR014001">
    <property type="entry name" value="Helicase_ATP-bd"/>
</dbReference>
<dbReference type="GO" id="GO:0006281">
    <property type="term" value="P:DNA repair"/>
    <property type="evidence" value="ECO:0007669"/>
    <property type="project" value="UniProtKB-KW"/>
</dbReference>
<dbReference type="GO" id="GO:0004386">
    <property type="term" value="F:helicase activity"/>
    <property type="evidence" value="ECO:0007669"/>
    <property type="project" value="UniProtKB-KW"/>
</dbReference>
<comment type="similarity">
    <text evidence="1">Belongs to the SNF2/RAD54 helicase family.</text>
</comment>
<evidence type="ECO:0000256" key="2">
    <source>
        <dbReference type="ARBA" id="ARBA00022723"/>
    </source>
</evidence>
<dbReference type="InterPro" id="IPR000330">
    <property type="entry name" value="SNF2_N"/>
</dbReference>
<keyword evidence="3" id="KW-0547">Nucleotide-binding</keyword>
<evidence type="ECO:0000259" key="13">
    <source>
        <dbReference type="PROSITE" id="PS50089"/>
    </source>
</evidence>
<dbReference type="Gene3D" id="3.40.50.10810">
    <property type="entry name" value="Tandem AAA-ATPase domain"/>
    <property type="match status" value="1"/>
</dbReference>
<dbReference type="InterPro" id="IPR020568">
    <property type="entry name" value="Ribosomal_Su5_D2-typ_SF"/>
</dbReference>
<dbReference type="EMBL" id="JADGJH010000337">
    <property type="protein sequence ID" value="KAJ3130925.1"/>
    <property type="molecule type" value="Genomic_DNA"/>
</dbReference>
<dbReference type="PANTHER" id="PTHR45626:SF22">
    <property type="entry name" value="DNA REPAIR PROTEIN RAD5"/>
    <property type="match status" value="1"/>
</dbReference>
<evidence type="ECO:0000313" key="16">
    <source>
        <dbReference type="Proteomes" id="UP001211907"/>
    </source>
</evidence>
<dbReference type="CDD" id="cd18793">
    <property type="entry name" value="SF2_C_SNF"/>
    <property type="match status" value="1"/>
</dbReference>
<evidence type="ECO:0000256" key="8">
    <source>
        <dbReference type="ARBA" id="ARBA00022833"/>
    </source>
</evidence>
<keyword evidence="4" id="KW-0227">DNA damage</keyword>
<dbReference type="InterPro" id="IPR027417">
    <property type="entry name" value="P-loop_NTPase"/>
</dbReference>
<dbReference type="Pfam" id="PF03725">
    <property type="entry name" value="RNase_PH_C"/>
    <property type="match status" value="1"/>
</dbReference>
<feature type="region of interest" description="Disordered" evidence="12">
    <location>
        <begin position="798"/>
        <end position="824"/>
    </location>
</feature>
<keyword evidence="8" id="KW-0862">Zinc</keyword>
<evidence type="ECO:0000256" key="4">
    <source>
        <dbReference type="ARBA" id="ARBA00022763"/>
    </source>
</evidence>
<keyword evidence="16" id="KW-1185">Reference proteome</keyword>
<keyword evidence="10" id="KW-0234">DNA repair</keyword>
<dbReference type="Gene3D" id="3.30.230.70">
    <property type="entry name" value="GHMP Kinase, N-terminal domain"/>
    <property type="match status" value="1"/>
</dbReference>
<comment type="caution">
    <text evidence="15">The sequence shown here is derived from an EMBL/GenBank/DDBJ whole genome shotgun (WGS) entry which is preliminary data.</text>
</comment>
<dbReference type="InterPro" id="IPR001247">
    <property type="entry name" value="ExoRNase_PH_dom1"/>
</dbReference>
<dbReference type="PROSITE" id="PS51192">
    <property type="entry name" value="HELICASE_ATP_BIND_1"/>
    <property type="match status" value="1"/>
</dbReference>
<dbReference type="SUPFAM" id="SSF57850">
    <property type="entry name" value="RING/U-box"/>
    <property type="match status" value="1"/>
</dbReference>
<name>A0AAD5T5H0_9FUNG</name>
<dbReference type="GO" id="GO:0000176">
    <property type="term" value="C:nuclear exosome (RNase complex)"/>
    <property type="evidence" value="ECO:0007669"/>
    <property type="project" value="UniProtKB-ARBA"/>
</dbReference>
<dbReference type="SMART" id="SM00487">
    <property type="entry name" value="DEXDc"/>
    <property type="match status" value="1"/>
</dbReference>
<dbReference type="Pfam" id="PF00176">
    <property type="entry name" value="SNF2-rel_dom"/>
    <property type="match status" value="1"/>
</dbReference>
<dbReference type="Pfam" id="PF01138">
    <property type="entry name" value="RNase_PH"/>
    <property type="match status" value="1"/>
</dbReference>
<dbReference type="InterPro" id="IPR015847">
    <property type="entry name" value="ExoRNase_PH_dom2"/>
</dbReference>
<protein>
    <submittedName>
        <fullName evidence="15">Uncharacterized protein</fullName>
    </submittedName>
</protein>
<organism evidence="15 16">
    <name type="scientific">Physocladia obscura</name>
    <dbReference type="NCBI Taxonomy" id="109957"/>
    <lineage>
        <taxon>Eukaryota</taxon>
        <taxon>Fungi</taxon>
        <taxon>Fungi incertae sedis</taxon>
        <taxon>Chytridiomycota</taxon>
        <taxon>Chytridiomycota incertae sedis</taxon>
        <taxon>Chytridiomycetes</taxon>
        <taxon>Chytridiales</taxon>
        <taxon>Chytriomycetaceae</taxon>
        <taxon>Physocladia</taxon>
    </lineage>
</organism>
<dbReference type="InterPro" id="IPR036345">
    <property type="entry name" value="ExoRNase_PH_dom2_sf"/>
</dbReference>
<dbReference type="GO" id="GO:0008094">
    <property type="term" value="F:ATP-dependent activity, acting on DNA"/>
    <property type="evidence" value="ECO:0007669"/>
    <property type="project" value="TreeGrafter"/>
</dbReference>
<dbReference type="InterPro" id="IPR001841">
    <property type="entry name" value="Znf_RING"/>
</dbReference>
<keyword evidence="5 11" id="KW-0863">Zinc-finger</keyword>
<evidence type="ECO:0000256" key="1">
    <source>
        <dbReference type="ARBA" id="ARBA00007025"/>
    </source>
</evidence>
<accession>A0AAD5T5H0</accession>
<dbReference type="GO" id="GO:0005524">
    <property type="term" value="F:ATP binding"/>
    <property type="evidence" value="ECO:0007669"/>
    <property type="project" value="UniProtKB-KW"/>
</dbReference>
<evidence type="ECO:0000259" key="14">
    <source>
        <dbReference type="PROSITE" id="PS51192"/>
    </source>
</evidence>
<dbReference type="Proteomes" id="UP001211907">
    <property type="component" value="Unassembled WGS sequence"/>
</dbReference>
<feature type="domain" description="Helicase ATP-binding" evidence="14">
    <location>
        <begin position="66"/>
        <end position="257"/>
    </location>
</feature>
<evidence type="ECO:0000256" key="11">
    <source>
        <dbReference type="PROSITE-ProRule" id="PRU00175"/>
    </source>
</evidence>
<dbReference type="Gene3D" id="3.40.50.300">
    <property type="entry name" value="P-loop containing nucleotide triphosphate hydrolases"/>
    <property type="match status" value="1"/>
</dbReference>
<evidence type="ECO:0000313" key="15">
    <source>
        <dbReference type="EMBL" id="KAJ3130925.1"/>
    </source>
</evidence>
<sequence length="1348" mass="149726">MKNAGKARDTSRLMQIPALDLEHTQPAVNARLALMRAPLFDYQLRSLTRMLRIELKAHRGLQVTGVNRRLKCRGGVVADPVGLGKTALCIALILCSPPPSPVLPSLSSSSSSTPFHSLVVTPPHLLKQWHAEILKFTDHLKVLTIYSITPGKTMAECIAGFDVIIVSIELLTSGPYKYALEKLTNQTFHSINWRRLIFDECHETILLGGENMNVLSSLKAINGEILDNINLVWCVSGTPFTHDDISIYGIHQLLDIDIKLNVANNPFAIASSAYRNEAFEHLKKTIYIRNTPESIAAFRKSTNSMSDSKNLPEPRYQEQIILLPYTVFERALYDERFTRFTGNITQNLYSETLEPLRQLCCHPEACNDWIGRLKDVNPRSNDFIQVSPSSSKKKTVQSIKNNNGSLSLAELPARMISVKQTEIQKLDASHIRMNHRITSAENSIIYANAINTLTSLSSSKNNKITRRVKDKIYRFYDVSNVLVSHRAFINESDNDDDDYESWCVGSVDETGTRRFRVNGENGATYVAAESAMEIISAFQGSDNRMAFVRGQTEWIEREKENLAENRRELDKVNAEIRFFMSMVEGLKAATAVTELKDTGNKIAVDTVPTVTAVSHASENEDIDFIEKTVDRVKKVSESKKAEKDNTILECLICSEEVTVLAVLSCGHSTCRPCLDKWFLKDKSCPNCRKEITDIDQVLNVDTKAPQLAPLAEIGPTPKAESEQKPLPPMVMQYVPPVVIKYGTKPAAVAEFLRKILADSENNKIIIFSKWHSMLTLLSRTLSFLGILNLFPKMSTNQSLAKEPTESISNKKRGKSAPAKPAVKLPRQASHHQLAGAQIEDPIAEFQNGVEYRVLMLSLQESAAGTNLQCANYIVMLEPACGDSSSHAIATEQQAIGRAVRYGQTQLVTVCKFVVAGTIEEDLYRFQEEERKKRVVEGKTAYLKRVRLFETSSQFTQEGIEVFGKNILEEIYEDKESLSDKERPVLNPIATARSAKMSSDAIKDAFDFDSDSEDERDNELKPPLTKIARRMKGIVFSCPVCSKEMRVDSNAAMNVHIDECLLKEFFFRLDPDTFKKLHPQEYHRRFLAKGVRPDGREGLQTWRKASVLSAVLATCAGSAMVRLGGTTALCGVKVEVAVPDAGFPTRGFLVPNIDFPPLCSPAFNKIGPPQEFEQSVSETVFRVVDGSNVLDLDSLCIESGKAVWVIYADIVFLNYEGNAVDAALIALAAALKDVRIPKATYFHEEGCVRADYADDKKWPLNIKRIPFGATFGIFESGDVVGLGGGAKIAMADPTNEEETVLLSSLTIVVDGNNGDLMGTTGAQVSVKLLDECVVAAKKRAVELQKILKK</sequence>
<dbReference type="GO" id="GO:0008270">
    <property type="term" value="F:zinc ion binding"/>
    <property type="evidence" value="ECO:0007669"/>
    <property type="project" value="UniProtKB-KW"/>
</dbReference>
<dbReference type="SMART" id="SM00734">
    <property type="entry name" value="ZnF_Rad18"/>
    <property type="match status" value="1"/>
</dbReference>
<dbReference type="InterPro" id="IPR049730">
    <property type="entry name" value="SNF2/RAD54-like_C"/>
</dbReference>
<dbReference type="InterPro" id="IPR013083">
    <property type="entry name" value="Znf_RING/FYVE/PHD"/>
</dbReference>
<keyword evidence="9" id="KW-0067">ATP-binding</keyword>
<evidence type="ECO:0000256" key="3">
    <source>
        <dbReference type="ARBA" id="ARBA00022741"/>
    </source>
</evidence>
<dbReference type="Gene3D" id="3.30.160.60">
    <property type="entry name" value="Classic Zinc Finger"/>
    <property type="match status" value="1"/>
</dbReference>
<evidence type="ECO:0000256" key="12">
    <source>
        <dbReference type="SAM" id="MobiDB-lite"/>
    </source>
</evidence>
<dbReference type="InterPro" id="IPR027408">
    <property type="entry name" value="PNPase/RNase_PH_dom_sf"/>
</dbReference>
<dbReference type="PANTHER" id="PTHR45626">
    <property type="entry name" value="TRANSCRIPTION TERMINATION FACTOR 2-RELATED"/>
    <property type="match status" value="1"/>
</dbReference>
<proteinExistence type="inferred from homology"/>
<evidence type="ECO:0000256" key="10">
    <source>
        <dbReference type="ARBA" id="ARBA00023204"/>
    </source>
</evidence>
<dbReference type="InterPro" id="IPR006642">
    <property type="entry name" value="Rad18_UBZ4"/>
</dbReference>
<evidence type="ECO:0000256" key="5">
    <source>
        <dbReference type="ARBA" id="ARBA00022771"/>
    </source>
</evidence>
<dbReference type="GO" id="GO:0003677">
    <property type="term" value="F:DNA binding"/>
    <property type="evidence" value="ECO:0007669"/>
    <property type="project" value="InterPro"/>
</dbReference>
<reference evidence="15" key="1">
    <citation type="submission" date="2020-05" db="EMBL/GenBank/DDBJ databases">
        <title>Phylogenomic resolution of chytrid fungi.</title>
        <authorList>
            <person name="Stajich J.E."/>
            <person name="Amses K."/>
            <person name="Simmons R."/>
            <person name="Seto K."/>
            <person name="Myers J."/>
            <person name="Bonds A."/>
            <person name="Quandt C.A."/>
            <person name="Barry K."/>
            <person name="Liu P."/>
            <person name="Grigoriev I."/>
            <person name="Longcore J.E."/>
            <person name="James T.Y."/>
        </authorList>
    </citation>
    <scope>NUCLEOTIDE SEQUENCE</scope>
    <source>
        <strain evidence="15">JEL0513</strain>
    </source>
</reference>